<feature type="compositionally biased region" description="Low complexity" evidence="1">
    <location>
        <begin position="66"/>
        <end position="100"/>
    </location>
</feature>
<protein>
    <recommendedName>
        <fullName evidence="5">Flp pilus assembly protein RcpC/CpaB domain-containing protein</fullName>
    </recommendedName>
</protein>
<reference evidence="4" key="1">
    <citation type="journal article" date="2019" name="Int. J. Syst. Evol. Microbiol.">
        <title>The Global Catalogue of Microorganisms (GCM) 10K type strain sequencing project: providing services to taxonomists for standard genome sequencing and annotation.</title>
        <authorList>
            <consortium name="The Broad Institute Genomics Platform"/>
            <consortium name="The Broad Institute Genome Sequencing Center for Infectious Disease"/>
            <person name="Wu L."/>
            <person name="Ma J."/>
        </authorList>
    </citation>
    <scope>NUCLEOTIDE SEQUENCE [LARGE SCALE GENOMIC DNA]</scope>
    <source>
        <strain evidence="4">JCM 15591</strain>
    </source>
</reference>
<comment type="caution">
    <text evidence="3">The sequence shown here is derived from an EMBL/GenBank/DDBJ whole genome shotgun (WGS) entry which is preliminary data.</text>
</comment>
<proteinExistence type="predicted"/>
<keyword evidence="4" id="KW-1185">Reference proteome</keyword>
<keyword evidence="2" id="KW-1133">Transmembrane helix</keyword>
<accession>A0ABP4WPA0</accession>
<feature type="region of interest" description="Disordered" evidence="1">
    <location>
        <begin position="54"/>
        <end position="100"/>
    </location>
</feature>
<evidence type="ECO:0000256" key="2">
    <source>
        <dbReference type="SAM" id="Phobius"/>
    </source>
</evidence>
<evidence type="ECO:0000313" key="4">
    <source>
        <dbReference type="Proteomes" id="UP001501475"/>
    </source>
</evidence>
<keyword evidence="2" id="KW-0472">Membrane</keyword>
<sequence>MLAAPESPFAGLVGAGRRAAFRRRLIRRIAAVALLVIAGTLIVMRPGAAGPADPVPDVNGHATGGALLPTGLPSASASPTSTPSASGTSAPGPGDGAGAVDVPPGRMGIVVPIDAALAPRLQPGDRVDIYRSGSSKRVATEALVVDVTRPAALHDSDFGPASGADPSAATATVFVAVLAREAAGIPAGQRGSERSATAWWVTVLPRTPSTNP</sequence>
<evidence type="ECO:0000313" key="3">
    <source>
        <dbReference type="EMBL" id="GAA1755711.1"/>
    </source>
</evidence>
<organism evidence="3 4">
    <name type="scientific">Nostocoides vanveenii</name>
    <dbReference type="NCBI Taxonomy" id="330835"/>
    <lineage>
        <taxon>Bacteria</taxon>
        <taxon>Bacillati</taxon>
        <taxon>Actinomycetota</taxon>
        <taxon>Actinomycetes</taxon>
        <taxon>Micrococcales</taxon>
        <taxon>Intrasporangiaceae</taxon>
        <taxon>Nostocoides</taxon>
    </lineage>
</organism>
<dbReference type="EMBL" id="BAAAPN010000035">
    <property type="protein sequence ID" value="GAA1755711.1"/>
    <property type="molecule type" value="Genomic_DNA"/>
</dbReference>
<evidence type="ECO:0000256" key="1">
    <source>
        <dbReference type="SAM" id="MobiDB-lite"/>
    </source>
</evidence>
<evidence type="ECO:0008006" key="5">
    <source>
        <dbReference type="Google" id="ProtNLM"/>
    </source>
</evidence>
<keyword evidence="2" id="KW-0812">Transmembrane</keyword>
<feature type="transmembrane region" description="Helical" evidence="2">
    <location>
        <begin position="25"/>
        <end position="44"/>
    </location>
</feature>
<name>A0ABP4WPA0_9MICO</name>
<dbReference type="Proteomes" id="UP001501475">
    <property type="component" value="Unassembled WGS sequence"/>
</dbReference>
<gene>
    <name evidence="3" type="ORF">GCM10009810_14340</name>
</gene>